<accession>A0AAD8AK21</accession>
<organism evidence="1 2">
    <name type="scientific">Diploptera punctata</name>
    <name type="common">Pacific beetle cockroach</name>
    <dbReference type="NCBI Taxonomy" id="6984"/>
    <lineage>
        <taxon>Eukaryota</taxon>
        <taxon>Metazoa</taxon>
        <taxon>Ecdysozoa</taxon>
        <taxon>Arthropoda</taxon>
        <taxon>Hexapoda</taxon>
        <taxon>Insecta</taxon>
        <taxon>Pterygota</taxon>
        <taxon>Neoptera</taxon>
        <taxon>Polyneoptera</taxon>
        <taxon>Dictyoptera</taxon>
        <taxon>Blattodea</taxon>
        <taxon>Blaberoidea</taxon>
        <taxon>Blaberidae</taxon>
        <taxon>Diplopterinae</taxon>
        <taxon>Diploptera</taxon>
    </lineage>
</organism>
<reference evidence="1" key="1">
    <citation type="journal article" date="2023" name="IScience">
        <title>Live-bearing cockroach genome reveals convergent evolutionary mechanisms linked to viviparity in insects and beyond.</title>
        <authorList>
            <person name="Fouks B."/>
            <person name="Harrison M.C."/>
            <person name="Mikhailova A.A."/>
            <person name="Marchal E."/>
            <person name="English S."/>
            <person name="Carruthers M."/>
            <person name="Jennings E.C."/>
            <person name="Chiamaka E.L."/>
            <person name="Frigard R.A."/>
            <person name="Pippel M."/>
            <person name="Attardo G.M."/>
            <person name="Benoit J.B."/>
            <person name="Bornberg-Bauer E."/>
            <person name="Tobe S.S."/>
        </authorList>
    </citation>
    <scope>NUCLEOTIDE SEQUENCE</scope>
    <source>
        <strain evidence="1">Stay&amp;Tobe</strain>
    </source>
</reference>
<dbReference type="AlphaFoldDB" id="A0AAD8AK21"/>
<reference evidence="1" key="2">
    <citation type="submission" date="2023-05" db="EMBL/GenBank/DDBJ databases">
        <authorList>
            <person name="Fouks B."/>
        </authorList>
    </citation>
    <scope>NUCLEOTIDE SEQUENCE</scope>
    <source>
        <strain evidence="1">Stay&amp;Tobe</strain>
        <tissue evidence="1">Testes</tissue>
    </source>
</reference>
<comment type="caution">
    <text evidence="1">The sequence shown here is derived from an EMBL/GenBank/DDBJ whole genome shotgun (WGS) entry which is preliminary data.</text>
</comment>
<protein>
    <submittedName>
        <fullName evidence="1">Uncharacterized protein</fullName>
    </submittedName>
</protein>
<feature type="non-terminal residue" evidence="1">
    <location>
        <position position="1"/>
    </location>
</feature>
<gene>
    <name evidence="1" type="ORF">L9F63_009965</name>
</gene>
<dbReference type="EMBL" id="JASPKZ010000800">
    <property type="protein sequence ID" value="KAJ9599567.1"/>
    <property type="molecule type" value="Genomic_DNA"/>
</dbReference>
<evidence type="ECO:0000313" key="2">
    <source>
        <dbReference type="Proteomes" id="UP001233999"/>
    </source>
</evidence>
<name>A0AAD8AK21_DIPPU</name>
<evidence type="ECO:0000313" key="1">
    <source>
        <dbReference type="EMBL" id="KAJ9599567.1"/>
    </source>
</evidence>
<proteinExistence type="predicted"/>
<dbReference type="Proteomes" id="UP001233999">
    <property type="component" value="Unassembled WGS sequence"/>
</dbReference>
<sequence length="159" mass="18690">CQETRYAPPTYRLNQDDSGYVLTETRLRQIRSEKNCTVSLTRGGDDGNGDYQDDINSSTPQNFKNLYFQLPFFGFRFNYTRVSMNGYLEFSDPPQYYTYPLVFPVKDWPKENDPSFIGIFFSKCRIGKIQPEDVDQKKPEFTSDWREICKAEQINLVLK</sequence>
<keyword evidence="2" id="KW-1185">Reference proteome</keyword>